<organism evidence="1 2">
    <name type="scientific">Oryza sativa subsp. japonica</name>
    <name type="common">Rice</name>
    <dbReference type="NCBI Taxonomy" id="39947"/>
    <lineage>
        <taxon>Eukaryota</taxon>
        <taxon>Viridiplantae</taxon>
        <taxon>Streptophyta</taxon>
        <taxon>Embryophyta</taxon>
        <taxon>Tracheophyta</taxon>
        <taxon>Spermatophyta</taxon>
        <taxon>Magnoliopsida</taxon>
        <taxon>Liliopsida</taxon>
        <taxon>Poales</taxon>
        <taxon>Poaceae</taxon>
        <taxon>BOP clade</taxon>
        <taxon>Oryzoideae</taxon>
        <taxon>Oryzeae</taxon>
        <taxon>Oryzinae</taxon>
        <taxon>Oryza</taxon>
        <taxon>Oryza sativa</taxon>
    </lineage>
</organism>
<dbReference type="Proteomes" id="UP000000763">
    <property type="component" value="Chromosome 10"/>
</dbReference>
<dbReference type="EMBL" id="AC113337">
    <property type="protein sequence ID" value="AAM08849.1"/>
    <property type="molecule type" value="Genomic_DNA"/>
</dbReference>
<reference evidence="2" key="1">
    <citation type="journal article" date="2005" name="Nature">
        <title>The map-based sequence of the rice genome.</title>
        <authorList>
            <consortium name="International rice genome sequencing project (IRGSP)"/>
            <person name="Matsumoto T."/>
            <person name="Wu J."/>
            <person name="Kanamori H."/>
            <person name="Katayose Y."/>
            <person name="Fujisawa M."/>
            <person name="Namiki N."/>
            <person name="Mizuno H."/>
            <person name="Yamamoto K."/>
            <person name="Antonio B.A."/>
            <person name="Baba T."/>
            <person name="Sakata K."/>
            <person name="Nagamura Y."/>
            <person name="Aoki H."/>
            <person name="Arikawa K."/>
            <person name="Arita K."/>
            <person name="Bito T."/>
            <person name="Chiden Y."/>
            <person name="Fujitsuka N."/>
            <person name="Fukunaka R."/>
            <person name="Hamada M."/>
            <person name="Harada C."/>
            <person name="Hayashi A."/>
            <person name="Hijishita S."/>
            <person name="Honda M."/>
            <person name="Hosokawa S."/>
            <person name="Ichikawa Y."/>
            <person name="Idonuma A."/>
            <person name="Iijima M."/>
            <person name="Ikeda M."/>
            <person name="Ikeno M."/>
            <person name="Ito K."/>
            <person name="Ito S."/>
            <person name="Ito T."/>
            <person name="Ito Y."/>
            <person name="Ito Y."/>
            <person name="Iwabuchi A."/>
            <person name="Kamiya K."/>
            <person name="Karasawa W."/>
            <person name="Kurita K."/>
            <person name="Katagiri S."/>
            <person name="Kikuta A."/>
            <person name="Kobayashi H."/>
            <person name="Kobayashi N."/>
            <person name="Machita K."/>
            <person name="Maehara T."/>
            <person name="Masukawa M."/>
            <person name="Mizubayashi T."/>
            <person name="Mukai Y."/>
            <person name="Nagasaki H."/>
            <person name="Nagata Y."/>
            <person name="Naito S."/>
            <person name="Nakashima M."/>
            <person name="Nakama Y."/>
            <person name="Nakamichi Y."/>
            <person name="Nakamura M."/>
            <person name="Meguro A."/>
            <person name="Negishi M."/>
            <person name="Ohta I."/>
            <person name="Ohta T."/>
            <person name="Okamoto M."/>
            <person name="Ono N."/>
            <person name="Saji S."/>
            <person name="Sakaguchi M."/>
            <person name="Sakai K."/>
            <person name="Shibata M."/>
            <person name="Shimokawa T."/>
            <person name="Song J."/>
            <person name="Takazaki Y."/>
            <person name="Terasawa K."/>
            <person name="Tsugane M."/>
            <person name="Tsuji K."/>
            <person name="Ueda S."/>
            <person name="Waki K."/>
            <person name="Yamagata H."/>
            <person name="Yamamoto M."/>
            <person name="Yamamoto S."/>
            <person name="Yamane H."/>
            <person name="Yoshiki S."/>
            <person name="Yoshihara R."/>
            <person name="Yukawa K."/>
            <person name="Zhong H."/>
            <person name="Yano M."/>
            <person name="Yuan Q."/>
            <person name="Ouyang S."/>
            <person name="Liu J."/>
            <person name="Jones K.M."/>
            <person name="Gansberger K."/>
            <person name="Moffat K."/>
            <person name="Hill J."/>
            <person name="Bera J."/>
            <person name="Fadrosh D."/>
            <person name="Jin S."/>
            <person name="Johri S."/>
            <person name="Kim M."/>
            <person name="Overton L."/>
            <person name="Reardon M."/>
            <person name="Tsitrin T."/>
            <person name="Vuong H."/>
            <person name="Weaver B."/>
            <person name="Ciecko A."/>
            <person name="Tallon L."/>
            <person name="Jackson J."/>
            <person name="Pai G."/>
            <person name="Aken S.V."/>
            <person name="Utterback T."/>
            <person name="Reidmuller S."/>
            <person name="Feldblyum T."/>
            <person name="Hsiao J."/>
            <person name="Zismann V."/>
            <person name="Iobst S."/>
            <person name="de Vazeille A.R."/>
            <person name="Buell C.R."/>
            <person name="Ying K."/>
            <person name="Li Y."/>
            <person name="Lu T."/>
            <person name="Huang Y."/>
            <person name="Zhao Q."/>
            <person name="Feng Q."/>
            <person name="Zhang L."/>
            <person name="Zhu J."/>
            <person name="Weng Q."/>
            <person name="Mu J."/>
            <person name="Lu Y."/>
            <person name="Fan D."/>
            <person name="Liu Y."/>
            <person name="Guan J."/>
            <person name="Zhang Y."/>
            <person name="Yu S."/>
            <person name="Liu X."/>
            <person name="Zhang Y."/>
            <person name="Hong G."/>
            <person name="Han B."/>
            <person name="Choisne N."/>
            <person name="Demange N."/>
            <person name="Orjeda G."/>
            <person name="Samain S."/>
            <person name="Cattolico L."/>
            <person name="Pelletier E."/>
            <person name="Couloux A."/>
            <person name="Segurens B."/>
            <person name="Wincker P."/>
            <person name="D'Hont A."/>
            <person name="Scarpelli C."/>
            <person name="Weissenbach J."/>
            <person name="Salanoubat M."/>
            <person name="Quetier F."/>
            <person name="Yu Y."/>
            <person name="Kim H.R."/>
            <person name="Rambo T."/>
            <person name="Currie J."/>
            <person name="Collura K."/>
            <person name="Luo M."/>
            <person name="Yang T."/>
            <person name="Ammiraju J.S.S."/>
            <person name="Engler F."/>
            <person name="Soderlund C."/>
            <person name="Wing R.A."/>
            <person name="Palmer L.E."/>
            <person name="de la Bastide M."/>
            <person name="Spiegel L."/>
            <person name="Nascimento L."/>
            <person name="Zutavern T."/>
            <person name="O'Shaughnessy A."/>
            <person name="Dike S."/>
            <person name="Dedhia N."/>
            <person name="Preston R."/>
            <person name="Balija V."/>
            <person name="McCombie W.R."/>
            <person name="Chow T."/>
            <person name="Chen H."/>
            <person name="Chung M."/>
            <person name="Chen C."/>
            <person name="Shaw J."/>
            <person name="Wu H."/>
            <person name="Hsiao K."/>
            <person name="Chao Y."/>
            <person name="Chu M."/>
            <person name="Cheng C."/>
            <person name="Hour A."/>
            <person name="Lee P."/>
            <person name="Lin S."/>
            <person name="Lin Y."/>
            <person name="Liou J."/>
            <person name="Liu S."/>
            <person name="Hsing Y."/>
            <person name="Raghuvanshi S."/>
            <person name="Mohanty A."/>
            <person name="Bharti A.K."/>
            <person name="Gaur A."/>
            <person name="Gupta V."/>
            <person name="Kumar D."/>
            <person name="Ravi V."/>
            <person name="Vij S."/>
            <person name="Kapur A."/>
            <person name="Khurana P."/>
            <person name="Khurana P."/>
            <person name="Khurana J.P."/>
            <person name="Tyagi A.K."/>
            <person name="Gaikwad K."/>
            <person name="Singh A."/>
            <person name="Dalal V."/>
            <person name="Srivastava S."/>
            <person name="Dixit A."/>
            <person name="Pal A.K."/>
            <person name="Ghazi I.A."/>
            <person name="Yadav M."/>
            <person name="Pandit A."/>
            <person name="Bhargava A."/>
            <person name="Sureshbabu K."/>
            <person name="Batra K."/>
            <person name="Sharma T.R."/>
            <person name="Mohapatra T."/>
            <person name="Singh N.K."/>
            <person name="Messing J."/>
            <person name="Nelson A.B."/>
            <person name="Fuks G."/>
            <person name="Kavchok S."/>
            <person name="Keizer G."/>
            <person name="Linton E."/>
            <person name="Llaca V."/>
            <person name="Song R."/>
            <person name="Tanyolac B."/>
            <person name="Young S."/>
            <person name="Ho-Il K."/>
            <person name="Hahn J.H."/>
            <person name="Sangsakoo G."/>
            <person name="Vanavichit A."/>
            <person name="de Mattos Luiz.A.T."/>
            <person name="Zimmer P.D."/>
            <person name="Malone G."/>
            <person name="Dellagostin O."/>
            <person name="de Oliveira A.C."/>
            <person name="Bevan M."/>
            <person name="Bancroft I."/>
            <person name="Minx P."/>
            <person name="Cordum H."/>
            <person name="Wilson R."/>
            <person name="Cheng Z."/>
            <person name="Jin W."/>
            <person name="Jiang J."/>
            <person name="Leong S.A."/>
            <person name="Iwama H."/>
            <person name="Gojobori T."/>
            <person name="Itoh T."/>
            <person name="Niimura Y."/>
            <person name="Fujii Y."/>
            <person name="Habara T."/>
            <person name="Sakai H."/>
            <person name="Sato Y."/>
            <person name="Wilson G."/>
            <person name="Kumar K."/>
            <person name="McCouch S."/>
            <person name="Juretic N."/>
            <person name="Hoen D."/>
            <person name="Wright S."/>
            <person name="Bruskiewich R."/>
            <person name="Bureau T."/>
            <person name="Miyao A."/>
            <person name="Hirochika H."/>
            <person name="Nishikawa T."/>
            <person name="Kadowaki K."/>
            <person name="Sugiura M."/>
            <person name="Burr B."/>
            <person name="Sasaki T."/>
        </authorList>
    </citation>
    <scope>NUCLEOTIDE SEQUENCE [LARGE SCALE GENOMIC DNA]</scope>
    <source>
        <strain evidence="2">cv. Nipponbare</strain>
    </source>
</reference>
<gene>
    <name evidence="1" type="primary">OSJNBa0061H20.13</name>
</gene>
<evidence type="ECO:0000313" key="1">
    <source>
        <dbReference type="EMBL" id="AAM08849.1"/>
    </source>
</evidence>
<evidence type="ECO:0000313" key="2">
    <source>
        <dbReference type="Proteomes" id="UP000000763"/>
    </source>
</evidence>
<name>Q8S5H6_ORYSJ</name>
<reference evidence="2" key="2">
    <citation type="journal article" date="2008" name="Nucleic Acids Res.">
        <title>The rice annotation project database (RAP-DB): 2008 update.</title>
        <authorList>
            <consortium name="The rice annotation project (RAP)"/>
        </authorList>
    </citation>
    <scope>GENOME REANNOTATION</scope>
    <source>
        <strain evidence="2">cv. Nipponbare</strain>
    </source>
</reference>
<protein>
    <submittedName>
        <fullName evidence="1">Uncharacterized protein</fullName>
    </submittedName>
</protein>
<proteinExistence type="predicted"/>
<accession>Q8S5H6</accession>
<sequence length="187" mass="20990">MPNHFSVDHLSFCASQPPERDHANDALEHAPERRRFDIVVDRPFLSIPKQAAVPRISPRPPLQDASRTLAGVVKDSENASFASRRRSRIASAIIVDYRCLGEPLFDSSRIHHLHNLTNILDMHAWQVLELFEPSPFPRGGALPSNRSNQSRCYPSFGDFFLQLVTAHVYLPLTLTIGATPMSPSQEN</sequence>
<dbReference type="AlphaFoldDB" id="Q8S5H6"/>